<evidence type="ECO:0000313" key="2">
    <source>
        <dbReference type="Proteomes" id="UP000608955"/>
    </source>
</evidence>
<sequence>MFVPYSTLMPKGTAQQAVTRSQMSGMLPCPWNATPTPTARTPAAVPTDIPRGTLFAWSEDRRPFCAHMAVCACSTERCPSAMAVVAKATAM</sequence>
<name>A0A919CYC2_9ACTN</name>
<dbReference type="Proteomes" id="UP000608955">
    <property type="component" value="Unassembled WGS sequence"/>
</dbReference>
<reference evidence="1" key="1">
    <citation type="journal article" date="2014" name="Int. J. Syst. Evol. Microbiol.">
        <title>Complete genome sequence of Corynebacterium casei LMG S-19264T (=DSM 44701T), isolated from a smear-ripened cheese.</title>
        <authorList>
            <consortium name="US DOE Joint Genome Institute (JGI-PGF)"/>
            <person name="Walter F."/>
            <person name="Albersmeier A."/>
            <person name="Kalinowski J."/>
            <person name="Ruckert C."/>
        </authorList>
    </citation>
    <scope>NUCLEOTIDE SEQUENCE</scope>
    <source>
        <strain evidence="1">JCM 4654</strain>
    </source>
</reference>
<accession>A0A919CYC2</accession>
<organism evidence="1 2">
    <name type="scientific">Streptomyces naganishii JCM 4654</name>
    <dbReference type="NCBI Taxonomy" id="1306179"/>
    <lineage>
        <taxon>Bacteria</taxon>
        <taxon>Bacillati</taxon>
        <taxon>Actinomycetota</taxon>
        <taxon>Actinomycetes</taxon>
        <taxon>Kitasatosporales</taxon>
        <taxon>Streptomycetaceae</taxon>
        <taxon>Streptomyces</taxon>
    </lineage>
</organism>
<comment type="caution">
    <text evidence="1">The sequence shown here is derived from an EMBL/GenBank/DDBJ whole genome shotgun (WGS) entry which is preliminary data.</text>
</comment>
<proteinExistence type="predicted"/>
<dbReference type="AlphaFoldDB" id="A0A919CYC2"/>
<evidence type="ECO:0000313" key="1">
    <source>
        <dbReference type="EMBL" id="GHD96083.1"/>
    </source>
</evidence>
<protein>
    <submittedName>
        <fullName evidence="1">Uncharacterized protein</fullName>
    </submittedName>
</protein>
<reference evidence="1" key="2">
    <citation type="submission" date="2020-09" db="EMBL/GenBank/DDBJ databases">
        <authorList>
            <person name="Sun Q."/>
            <person name="Ohkuma M."/>
        </authorList>
    </citation>
    <scope>NUCLEOTIDE SEQUENCE</scope>
    <source>
        <strain evidence="1">JCM 4654</strain>
    </source>
</reference>
<gene>
    <name evidence="1" type="ORF">GCM10010508_63430</name>
</gene>
<keyword evidence="2" id="KW-1185">Reference proteome</keyword>
<dbReference type="EMBL" id="BMVF01000025">
    <property type="protein sequence ID" value="GHD96083.1"/>
    <property type="molecule type" value="Genomic_DNA"/>
</dbReference>